<evidence type="ECO:0000313" key="2">
    <source>
        <dbReference type="Proteomes" id="UP000789706"/>
    </source>
</evidence>
<evidence type="ECO:0000313" key="1">
    <source>
        <dbReference type="EMBL" id="CAG8556332.1"/>
    </source>
</evidence>
<organism evidence="1 2">
    <name type="scientific">Diversispora eburnea</name>
    <dbReference type="NCBI Taxonomy" id="1213867"/>
    <lineage>
        <taxon>Eukaryota</taxon>
        <taxon>Fungi</taxon>
        <taxon>Fungi incertae sedis</taxon>
        <taxon>Mucoromycota</taxon>
        <taxon>Glomeromycotina</taxon>
        <taxon>Glomeromycetes</taxon>
        <taxon>Diversisporales</taxon>
        <taxon>Diversisporaceae</taxon>
        <taxon>Diversispora</taxon>
    </lineage>
</organism>
<comment type="caution">
    <text evidence="1">The sequence shown here is derived from an EMBL/GenBank/DDBJ whole genome shotgun (WGS) entry which is preliminary data.</text>
</comment>
<sequence length="162" mass="18560">MFVSSYILPILFNPLSGLRKEVQVMPKLSIDINISASDFARGYINEISDNDVRTFFDKLNIVTRNIVETPESRTDSIVHDLLHLVKLNSWSLIGDKERVAIVVRIDFGETQITAEILAYGDENKCEAGKFKVNDQNLMWVINRWPEENYMKNGLDLVEPDGR</sequence>
<accession>A0A9N9FTF9</accession>
<proteinExistence type="predicted"/>
<dbReference type="Proteomes" id="UP000789706">
    <property type="component" value="Unassembled WGS sequence"/>
</dbReference>
<gene>
    <name evidence="1" type="ORF">DEBURN_LOCUS7358</name>
</gene>
<protein>
    <submittedName>
        <fullName evidence="1">3168_t:CDS:1</fullName>
    </submittedName>
</protein>
<dbReference type="AlphaFoldDB" id="A0A9N9FTF9"/>
<name>A0A9N9FTF9_9GLOM</name>
<keyword evidence="2" id="KW-1185">Reference proteome</keyword>
<dbReference type="EMBL" id="CAJVPK010000877">
    <property type="protein sequence ID" value="CAG8556332.1"/>
    <property type="molecule type" value="Genomic_DNA"/>
</dbReference>
<reference evidence="1" key="1">
    <citation type="submission" date="2021-06" db="EMBL/GenBank/DDBJ databases">
        <authorList>
            <person name="Kallberg Y."/>
            <person name="Tangrot J."/>
            <person name="Rosling A."/>
        </authorList>
    </citation>
    <scope>NUCLEOTIDE SEQUENCE</scope>
    <source>
        <strain evidence="1">AZ414A</strain>
    </source>
</reference>